<sequence length="106" mass="11813">MTKPFLRMRYVQMIDLHRPPERLGRIAIGAETGLSYSAPVTSCLIKITGRKISAIMRGIVVAAHRHGESSHLGLTRFDPFARDLTCAAIVRRLMNGVRIWEPISGT</sequence>
<proteinExistence type="predicted"/>
<evidence type="ECO:0000313" key="2">
    <source>
        <dbReference type="Proteomes" id="UP001304467"/>
    </source>
</evidence>
<reference evidence="1 2" key="1">
    <citation type="journal article" date="2023" name="Front. Microbiol.">
        <title>Genomic analyses of Burkholderia respiratory isolates indicates two evolutionarily distinct B. anthina clades.</title>
        <authorList>
            <person name="Pham A."/>
            <person name="Volmer J.G."/>
            <person name="Chambers D.C."/>
            <person name="Smith D.J."/>
            <person name="Reid D.W."/>
            <person name="Burr L."/>
            <person name="Wells T.J."/>
        </authorList>
    </citation>
    <scope>NUCLEOTIDE SEQUENCE [LARGE SCALE GENOMIC DNA]</scope>
    <source>
        <strain evidence="1 2">BCCIQ07A</strain>
    </source>
</reference>
<dbReference type="RefSeq" id="WP_155634601.1">
    <property type="nucleotide sequence ID" value="NZ_JAWRKY010000011.1"/>
</dbReference>
<keyword evidence="2" id="KW-1185">Reference proteome</keyword>
<accession>A0ABU5WHU1</accession>
<evidence type="ECO:0000313" key="1">
    <source>
        <dbReference type="EMBL" id="MEB2578566.1"/>
    </source>
</evidence>
<name>A0ABU5WHU1_9BURK</name>
<organism evidence="1 2">
    <name type="scientific">Burkholderia anthinoferrum</name>
    <dbReference type="NCBI Taxonomy" id="3090833"/>
    <lineage>
        <taxon>Bacteria</taxon>
        <taxon>Pseudomonadati</taxon>
        <taxon>Pseudomonadota</taxon>
        <taxon>Betaproteobacteria</taxon>
        <taxon>Burkholderiales</taxon>
        <taxon>Burkholderiaceae</taxon>
        <taxon>Burkholderia</taxon>
    </lineage>
</organism>
<protein>
    <submittedName>
        <fullName evidence="1">Uncharacterized protein</fullName>
    </submittedName>
</protein>
<comment type="caution">
    <text evidence="1">The sequence shown here is derived from an EMBL/GenBank/DDBJ whole genome shotgun (WGS) entry which is preliminary data.</text>
</comment>
<dbReference type="Proteomes" id="UP001304467">
    <property type="component" value="Unassembled WGS sequence"/>
</dbReference>
<gene>
    <name evidence="1" type="ORF">SB593_06240</name>
</gene>
<dbReference type="EMBL" id="JAWRLE010000007">
    <property type="protein sequence ID" value="MEB2578566.1"/>
    <property type="molecule type" value="Genomic_DNA"/>
</dbReference>